<feature type="domain" description="Phage spike trimer" evidence="1">
    <location>
        <begin position="55"/>
        <end position="107"/>
    </location>
</feature>
<dbReference type="InterPro" id="IPR040629">
    <property type="entry name" value="Phage_spike"/>
</dbReference>
<dbReference type="Pfam" id="PF18946">
    <property type="entry name" value="Apex"/>
    <property type="match status" value="1"/>
</dbReference>
<reference evidence="2" key="1">
    <citation type="submission" date="2018-05" db="EMBL/GenBank/DDBJ databases">
        <authorList>
            <person name="Ashton P.M."/>
            <person name="Dallman T."/>
            <person name="Nair S."/>
            <person name="De Pinna E."/>
            <person name="Peters T."/>
            <person name="Grant K."/>
        </authorList>
    </citation>
    <scope>NUCLEOTIDE SEQUENCE</scope>
    <source>
        <strain evidence="2">208936</strain>
    </source>
</reference>
<dbReference type="AlphaFoldDB" id="A0A5U6FQH2"/>
<feature type="non-terminal residue" evidence="2">
    <location>
        <position position="1"/>
    </location>
</feature>
<name>A0A5U6FQH2_SALET</name>
<dbReference type="EMBL" id="AAGQKS010000098">
    <property type="protein sequence ID" value="EBQ8903984.1"/>
    <property type="molecule type" value="Genomic_DNA"/>
</dbReference>
<proteinExistence type="predicted"/>
<dbReference type="InterPro" id="IPR013046">
    <property type="entry name" value="GpV/Gp45"/>
</dbReference>
<sequence>IACIGGNPETAMIIGSLWSDASPAPGKSLKEIVVSAPDGAVFRYDADAGALSASGMKTATLQASVSVTLDTPVVECTNLLRTATLDVTKGGKMSGNITHSGGDFTSNGITVHTHKHGGVKGGSDSTGGPQ</sequence>
<dbReference type="NCBIfam" id="TIGR01644">
    <property type="entry name" value="phage_P2_V"/>
    <property type="match status" value="1"/>
</dbReference>
<organism evidence="2">
    <name type="scientific">Salmonella enterica subsp. enterica serovar Agona</name>
    <dbReference type="NCBI Taxonomy" id="58095"/>
    <lineage>
        <taxon>Bacteria</taxon>
        <taxon>Pseudomonadati</taxon>
        <taxon>Pseudomonadota</taxon>
        <taxon>Gammaproteobacteria</taxon>
        <taxon>Enterobacterales</taxon>
        <taxon>Enterobacteriaceae</taxon>
        <taxon>Salmonella</taxon>
    </lineage>
</organism>
<protein>
    <submittedName>
        <fullName evidence="2">Phage baseplate assembly protein V</fullName>
    </submittedName>
</protein>
<evidence type="ECO:0000313" key="2">
    <source>
        <dbReference type="EMBL" id="EBQ8903984.1"/>
    </source>
</evidence>
<evidence type="ECO:0000259" key="1">
    <source>
        <dbReference type="Pfam" id="PF18715"/>
    </source>
</evidence>
<gene>
    <name evidence="2" type="ORF">DKS77_25040</name>
</gene>
<accession>A0A5U6FQH2</accession>
<dbReference type="Pfam" id="PF18715">
    <property type="entry name" value="Phage_spike"/>
    <property type="match status" value="1"/>
</dbReference>
<dbReference type="InterPro" id="IPR044033">
    <property type="entry name" value="GpV-like_apex"/>
</dbReference>
<comment type="caution">
    <text evidence="2">The sequence shown here is derived from an EMBL/GenBank/DDBJ whole genome shotgun (WGS) entry which is preliminary data.</text>
</comment>
<dbReference type="Gene3D" id="6.20.150.10">
    <property type="match status" value="1"/>
</dbReference>